<dbReference type="PROSITE" id="PS50865">
    <property type="entry name" value="ZF_MYND_2"/>
    <property type="match status" value="1"/>
</dbReference>
<proteinExistence type="predicted"/>
<accession>A0ABR3FXT3</accession>
<evidence type="ECO:0000313" key="6">
    <source>
        <dbReference type="EMBL" id="KAL0580145.1"/>
    </source>
</evidence>
<name>A0ABR3FXT3_9AGAR</name>
<evidence type="ECO:0000256" key="4">
    <source>
        <dbReference type="PROSITE-ProRule" id="PRU00134"/>
    </source>
</evidence>
<dbReference type="SUPFAM" id="SSF144232">
    <property type="entry name" value="HIT/MYND zinc finger-like"/>
    <property type="match status" value="1"/>
</dbReference>
<keyword evidence="3" id="KW-0862">Zinc</keyword>
<dbReference type="Pfam" id="PF01753">
    <property type="entry name" value="zf-MYND"/>
    <property type="match status" value="1"/>
</dbReference>
<keyword evidence="1" id="KW-0479">Metal-binding</keyword>
<comment type="caution">
    <text evidence="6">The sequence shown here is derived from an EMBL/GenBank/DDBJ whole genome shotgun (WGS) entry which is preliminary data.</text>
</comment>
<evidence type="ECO:0000259" key="5">
    <source>
        <dbReference type="PROSITE" id="PS50865"/>
    </source>
</evidence>
<evidence type="ECO:0000256" key="3">
    <source>
        <dbReference type="ARBA" id="ARBA00022833"/>
    </source>
</evidence>
<organism evidence="6 7">
    <name type="scientific">Marasmius crinis-equi</name>
    <dbReference type="NCBI Taxonomy" id="585013"/>
    <lineage>
        <taxon>Eukaryota</taxon>
        <taxon>Fungi</taxon>
        <taxon>Dikarya</taxon>
        <taxon>Basidiomycota</taxon>
        <taxon>Agaricomycotina</taxon>
        <taxon>Agaricomycetes</taxon>
        <taxon>Agaricomycetidae</taxon>
        <taxon>Agaricales</taxon>
        <taxon>Marasmiineae</taxon>
        <taxon>Marasmiaceae</taxon>
        <taxon>Marasmius</taxon>
    </lineage>
</organism>
<feature type="domain" description="MYND-type" evidence="5">
    <location>
        <begin position="414"/>
        <end position="458"/>
    </location>
</feature>
<evidence type="ECO:0000256" key="1">
    <source>
        <dbReference type="ARBA" id="ARBA00022723"/>
    </source>
</evidence>
<keyword evidence="2 4" id="KW-0863">Zinc-finger</keyword>
<reference evidence="6 7" key="1">
    <citation type="submission" date="2024-02" db="EMBL/GenBank/DDBJ databases">
        <title>A draft genome for the cacao thread blight pathogen Marasmius crinis-equi.</title>
        <authorList>
            <person name="Cohen S.P."/>
            <person name="Baruah I.K."/>
            <person name="Amoako-Attah I."/>
            <person name="Bukari Y."/>
            <person name="Meinhardt L.W."/>
            <person name="Bailey B.A."/>
        </authorList>
    </citation>
    <scope>NUCLEOTIDE SEQUENCE [LARGE SCALE GENOMIC DNA]</scope>
    <source>
        <strain evidence="6 7">GH-76</strain>
    </source>
</reference>
<protein>
    <recommendedName>
        <fullName evidence="5">MYND-type domain-containing protein</fullName>
    </recommendedName>
</protein>
<dbReference type="Gene3D" id="6.10.140.2220">
    <property type="match status" value="1"/>
</dbReference>
<dbReference type="EMBL" id="JBAHYK010000038">
    <property type="protein sequence ID" value="KAL0580145.1"/>
    <property type="molecule type" value="Genomic_DNA"/>
</dbReference>
<dbReference type="Proteomes" id="UP001465976">
    <property type="component" value="Unassembled WGS sequence"/>
</dbReference>
<sequence length="607" mass="68442">MNIAFNLDYMDEYVLRSAKHFPSIDDCINGLKALGPPPSSVNLSDPGENVETAFEILAALTPYVAARNSTPQPIADNWNGVFDRWVIFVLWKVALTTERPTTPSGMNHFDRSITSIMILLQFTAEGCRSISRSTPILQHLVCQCWYLLVDMEHPAWAICSLALLNLVEADEDMASHDIHTTLPTVIHNDGNLGRIMIKHLNLQVHHIRTRHLEKLDGIHVFLMLQMPGFGPFKDAHPMFTPENVDATVEAAADLLRIIMRVKRRFLRNLSPNNREFRYARDIVMMASDVISRGMFGSLRIQRLLSRGKILSTLLGRDVRYYQSTGEHDGDLGRNISDILAGILDNISKFLVYPGVLRQFMRSTRGLTVDEDELRGRGMDRLWVSWRNTKERAASFGAVRSAYKENIGDCSYDGCVFRGIGKGNSGNTRYQRCVQCSVALYCSIECRKAHWKQCHRLECLRIAGIRRDGNLFVTRPDICFFEQVLGRYLHDHAAELGRRVRASSPTLSGYVFSNRYIEAGSRLAIVRVAFDTGAIPDGGCAQVLDKEGLKMLFESEASGYTGWVKQVERQWEHSSSNQLCVIAVFPKAIASNWPASVVLEFPPEITLD</sequence>
<dbReference type="InterPro" id="IPR002893">
    <property type="entry name" value="Znf_MYND"/>
</dbReference>
<evidence type="ECO:0000256" key="2">
    <source>
        <dbReference type="ARBA" id="ARBA00022771"/>
    </source>
</evidence>
<keyword evidence="7" id="KW-1185">Reference proteome</keyword>
<evidence type="ECO:0000313" key="7">
    <source>
        <dbReference type="Proteomes" id="UP001465976"/>
    </source>
</evidence>
<gene>
    <name evidence="6" type="ORF">V5O48_001855</name>
</gene>